<protein>
    <submittedName>
        <fullName evidence="1">Uncharacterized protein</fullName>
    </submittedName>
</protein>
<dbReference type="EMBL" id="QOVW01000001">
    <property type="protein sequence ID" value="RDB37391.1"/>
    <property type="molecule type" value="Genomic_DNA"/>
</dbReference>
<evidence type="ECO:0000313" key="1">
    <source>
        <dbReference type="EMBL" id="RDB37391.1"/>
    </source>
</evidence>
<reference evidence="1" key="1">
    <citation type="submission" date="2018-04" db="EMBL/GenBank/DDBJ databases">
        <title>Draft genome sequence of the Candidatus Spirobacillus cienkowskii, a pathogen of freshwater Daphnia species, reconstructed from hemolymph metagenomic reads.</title>
        <authorList>
            <person name="Bresciani L."/>
            <person name="Lemos L.N."/>
            <person name="Wale N."/>
            <person name="Lin J.Y."/>
            <person name="Fernandes G.R."/>
            <person name="Duffy M.A."/>
            <person name="Rodrigues J.M."/>
        </authorList>
    </citation>
    <scope>NUCLEOTIDE SEQUENCE [LARGE SCALE GENOMIC DNA]</scope>
    <source>
        <strain evidence="1">Binning01</strain>
    </source>
</reference>
<name>A0A369KRX5_9BACT</name>
<dbReference type="Proteomes" id="UP000253934">
    <property type="component" value="Unassembled WGS sequence"/>
</dbReference>
<keyword evidence="2" id="KW-1185">Reference proteome</keyword>
<accession>A0A369KRX5</accession>
<comment type="caution">
    <text evidence="1">The sequence shown here is derived from an EMBL/GenBank/DDBJ whole genome shotgun (WGS) entry which is preliminary data.</text>
</comment>
<proteinExistence type="predicted"/>
<gene>
    <name evidence="1" type="ORF">DCC88_00250</name>
</gene>
<evidence type="ECO:0000313" key="2">
    <source>
        <dbReference type="Proteomes" id="UP000253934"/>
    </source>
</evidence>
<sequence length="178" mass="21099">MLNYKLFFILLFIIISFFLGRKSVSEKLVIEKKIEKIRDEEAIKIAVEQAIKNVRSDFKSKVIVNKIKHKDGTLKFQKITSSEEIKLENSLDVNFKNGSVKTLDYEKKELNNSRKNFKLILFSGFENIKNLNYENYKTYFGSKIEYNVFNNLWLETGMIKYIDNKFNIFIGTNFKIEF</sequence>
<dbReference type="AlphaFoldDB" id="A0A369KRX5"/>
<organism evidence="1 2">
    <name type="scientific">Spirobacillus cienkowskii</name>
    <dbReference type="NCBI Taxonomy" id="495820"/>
    <lineage>
        <taxon>Bacteria</taxon>
        <taxon>Pseudomonadati</taxon>
        <taxon>Bdellovibrionota</taxon>
        <taxon>Oligoflexia</taxon>
        <taxon>Silvanigrellales</taxon>
        <taxon>Spirobacillus</taxon>
    </lineage>
</organism>